<dbReference type="PROSITE" id="PS51782">
    <property type="entry name" value="LYSM"/>
    <property type="match status" value="1"/>
</dbReference>
<keyword evidence="1" id="KW-0732">Signal</keyword>
<feature type="compositionally biased region" description="Basic and acidic residues" evidence="2">
    <location>
        <begin position="25"/>
        <end position="44"/>
    </location>
</feature>
<feature type="region of interest" description="Disordered" evidence="2">
    <location>
        <begin position="212"/>
        <end position="231"/>
    </location>
</feature>
<dbReference type="Proteomes" id="UP000679992">
    <property type="component" value="Unassembled WGS sequence"/>
</dbReference>
<dbReference type="InterPro" id="IPR016047">
    <property type="entry name" value="M23ase_b-sheet_dom"/>
</dbReference>
<feature type="domain" description="G5" evidence="4">
    <location>
        <begin position="321"/>
        <end position="402"/>
    </location>
</feature>
<protein>
    <submittedName>
        <fullName evidence="6">Metalloendopeptidase</fullName>
    </submittedName>
</protein>
<name>A0ABQ4M4U2_9BACL</name>
<dbReference type="InterPro" id="IPR018392">
    <property type="entry name" value="LysM"/>
</dbReference>
<keyword evidence="7" id="KW-1185">Reference proteome</keyword>
<evidence type="ECO:0000313" key="6">
    <source>
        <dbReference type="EMBL" id="GIP51019.1"/>
    </source>
</evidence>
<comment type="caution">
    <text evidence="6">The sequence shown here is derived from an EMBL/GenBank/DDBJ whole genome shotgun (WGS) entry which is preliminary data.</text>
</comment>
<dbReference type="InterPro" id="IPR011098">
    <property type="entry name" value="G5_dom"/>
</dbReference>
<dbReference type="InterPro" id="IPR036779">
    <property type="entry name" value="LysM_dom_sf"/>
</dbReference>
<dbReference type="SUPFAM" id="SSF51261">
    <property type="entry name" value="Duplicated hybrid motif"/>
    <property type="match status" value="1"/>
</dbReference>
<dbReference type="EMBL" id="BOSL01000001">
    <property type="protein sequence ID" value="GIP51019.1"/>
    <property type="molecule type" value="Genomic_DNA"/>
</dbReference>
<dbReference type="RefSeq" id="WP_213653310.1">
    <property type="nucleotide sequence ID" value="NZ_BOSL01000001.1"/>
</dbReference>
<gene>
    <name evidence="6" type="ORF">J42TS3_00540</name>
</gene>
<dbReference type="PANTHER" id="PTHR21666:SF289">
    <property type="entry name" value="L-ALA--D-GLU ENDOPEPTIDASE"/>
    <property type="match status" value="1"/>
</dbReference>
<organism evidence="6 7">
    <name type="scientific">Paenibacillus vini</name>
    <dbReference type="NCBI Taxonomy" id="1476024"/>
    <lineage>
        <taxon>Bacteria</taxon>
        <taxon>Bacillati</taxon>
        <taxon>Bacillota</taxon>
        <taxon>Bacilli</taxon>
        <taxon>Bacillales</taxon>
        <taxon>Paenibacillaceae</taxon>
        <taxon>Paenibacillus</taxon>
    </lineage>
</organism>
<dbReference type="Pfam" id="PF07501">
    <property type="entry name" value="G5"/>
    <property type="match status" value="1"/>
</dbReference>
<feature type="region of interest" description="Disordered" evidence="2">
    <location>
        <begin position="18"/>
        <end position="49"/>
    </location>
</feature>
<evidence type="ECO:0000259" key="5">
    <source>
        <dbReference type="PROSITE" id="PS51782"/>
    </source>
</evidence>
<dbReference type="CDD" id="cd12797">
    <property type="entry name" value="M23_peptidase"/>
    <property type="match status" value="1"/>
</dbReference>
<feature type="transmembrane region" description="Helical" evidence="3">
    <location>
        <begin position="53"/>
        <end position="72"/>
    </location>
</feature>
<evidence type="ECO:0000256" key="1">
    <source>
        <dbReference type="ARBA" id="ARBA00022729"/>
    </source>
</evidence>
<dbReference type="PANTHER" id="PTHR21666">
    <property type="entry name" value="PEPTIDASE-RELATED"/>
    <property type="match status" value="1"/>
</dbReference>
<dbReference type="Gene3D" id="2.20.230.10">
    <property type="entry name" value="Resuscitation-promoting factor rpfb"/>
    <property type="match status" value="1"/>
</dbReference>
<feature type="domain" description="LysM" evidence="5">
    <location>
        <begin position="271"/>
        <end position="315"/>
    </location>
</feature>
<keyword evidence="3" id="KW-0812">Transmembrane</keyword>
<evidence type="ECO:0000256" key="3">
    <source>
        <dbReference type="SAM" id="Phobius"/>
    </source>
</evidence>
<sequence length="528" mass="57265">MRGFRGIRWQLWRKGQNPAQMMNHGRPENDQEMSELHTENEGKGGSRRSKPRMIAISAIAALVAAGGIYLAGQQYVEANMVSYYRVYVAGKEVGTIANEEQLQALFKQKEQEYNEKYPQVEMAVHTEGITTVEEKAYKAKVSDDETLNTLSGMLTGYAKGVELKVDGKTIGIVKDQATADAVLEQIKGKYAPQAKAVAASASTTFASKVKKTGGLQQQQASANTAKESDPMLESVDIKENVATETIDTDPNKVLDVNEAVARILEGDEAAITYAVREGDTISSIAARFGITQKELFSNNPGVKELTLQIGTELKINAVQPALTVKTVERVSEQIVTEPQVIVRKSADMRSGQSKVISLGESGLKTMKYRLTKENGEVVAEEWLGQEVVKEAQPKIVVKGTKVVLGEGSGDFAWPVSGATLTSSYGKRWGKTHKGLDMVSSSRNILASDDGVVTFAGTKSGYGNCIIINHKNGYETLYGHLSKISVKKGDVVEKGTKIGVMGNTGRSTGTHLHFEIHKNGSVQNPSKYL</sequence>
<evidence type="ECO:0000259" key="4">
    <source>
        <dbReference type="PROSITE" id="PS51109"/>
    </source>
</evidence>
<reference evidence="6 7" key="1">
    <citation type="submission" date="2021-03" db="EMBL/GenBank/DDBJ databases">
        <title>Antimicrobial resistance genes in bacteria isolated from Japanese honey, and their potential for conferring macrolide and lincosamide resistance in the American foulbrood pathogen Paenibacillus larvae.</title>
        <authorList>
            <person name="Okamoto M."/>
            <person name="Kumagai M."/>
            <person name="Kanamori H."/>
            <person name="Takamatsu D."/>
        </authorList>
    </citation>
    <scope>NUCLEOTIDE SEQUENCE [LARGE SCALE GENOMIC DNA]</scope>
    <source>
        <strain evidence="6 7">J42TS3</strain>
    </source>
</reference>
<dbReference type="Gene3D" id="2.70.70.10">
    <property type="entry name" value="Glucose Permease (Domain IIA)"/>
    <property type="match status" value="1"/>
</dbReference>
<feature type="compositionally biased region" description="Polar residues" evidence="2">
    <location>
        <begin position="214"/>
        <end position="225"/>
    </location>
</feature>
<keyword evidence="3" id="KW-1133">Transmembrane helix</keyword>
<keyword evidence="3" id="KW-0472">Membrane</keyword>
<accession>A0ABQ4M4U2</accession>
<dbReference type="SMART" id="SM00257">
    <property type="entry name" value="LysM"/>
    <property type="match status" value="1"/>
</dbReference>
<evidence type="ECO:0000256" key="2">
    <source>
        <dbReference type="SAM" id="MobiDB-lite"/>
    </source>
</evidence>
<evidence type="ECO:0000313" key="7">
    <source>
        <dbReference type="Proteomes" id="UP000679992"/>
    </source>
</evidence>
<dbReference type="InterPro" id="IPR050570">
    <property type="entry name" value="Cell_wall_metabolism_enzyme"/>
</dbReference>
<dbReference type="SUPFAM" id="SSF54106">
    <property type="entry name" value="LysM domain"/>
    <property type="match status" value="1"/>
</dbReference>
<dbReference type="Pfam" id="PF01551">
    <property type="entry name" value="Peptidase_M23"/>
    <property type="match status" value="1"/>
</dbReference>
<dbReference type="Gene3D" id="3.10.350.10">
    <property type="entry name" value="LysM domain"/>
    <property type="match status" value="1"/>
</dbReference>
<dbReference type="InterPro" id="IPR011055">
    <property type="entry name" value="Dup_hybrid_motif"/>
</dbReference>
<dbReference type="Pfam" id="PF01476">
    <property type="entry name" value="LysM"/>
    <property type="match status" value="1"/>
</dbReference>
<dbReference type="PROSITE" id="PS51109">
    <property type="entry name" value="G5"/>
    <property type="match status" value="1"/>
</dbReference>
<dbReference type="SMART" id="SM01208">
    <property type="entry name" value="G5"/>
    <property type="match status" value="1"/>
</dbReference>
<dbReference type="CDD" id="cd00118">
    <property type="entry name" value="LysM"/>
    <property type="match status" value="1"/>
</dbReference>
<proteinExistence type="predicted"/>